<protein>
    <submittedName>
        <fullName evidence="2">Uncharacterized protein</fullName>
    </submittedName>
</protein>
<feature type="region of interest" description="Disordered" evidence="1">
    <location>
        <begin position="83"/>
        <end position="105"/>
    </location>
</feature>
<dbReference type="EMBL" id="KV750851">
    <property type="protein sequence ID" value="OCL02926.1"/>
    <property type="molecule type" value="Genomic_DNA"/>
</dbReference>
<dbReference type="Proteomes" id="UP000250140">
    <property type="component" value="Unassembled WGS sequence"/>
</dbReference>
<name>A0A8E2EQA7_9PEZI</name>
<evidence type="ECO:0000313" key="3">
    <source>
        <dbReference type="Proteomes" id="UP000250140"/>
    </source>
</evidence>
<accession>A0A8E2EQA7</accession>
<feature type="compositionally biased region" description="Basic residues" evidence="1">
    <location>
        <begin position="84"/>
        <end position="96"/>
    </location>
</feature>
<evidence type="ECO:0000313" key="2">
    <source>
        <dbReference type="EMBL" id="OCL02926.1"/>
    </source>
</evidence>
<keyword evidence="3" id="KW-1185">Reference proteome</keyword>
<evidence type="ECO:0000256" key="1">
    <source>
        <dbReference type="SAM" id="MobiDB-lite"/>
    </source>
</evidence>
<dbReference type="AlphaFoldDB" id="A0A8E2EQA7"/>
<organism evidence="2 3">
    <name type="scientific">Glonium stellatum</name>
    <dbReference type="NCBI Taxonomy" id="574774"/>
    <lineage>
        <taxon>Eukaryota</taxon>
        <taxon>Fungi</taxon>
        <taxon>Dikarya</taxon>
        <taxon>Ascomycota</taxon>
        <taxon>Pezizomycotina</taxon>
        <taxon>Dothideomycetes</taxon>
        <taxon>Pleosporomycetidae</taxon>
        <taxon>Gloniales</taxon>
        <taxon>Gloniaceae</taxon>
        <taxon>Glonium</taxon>
    </lineage>
</organism>
<sequence length="159" mass="17772">MPCRVSPVSPQNIQTPAPVHATHAIHAIHSIRSIRALATAHSRCPLLLGLRPISVRHACSAAHLSHILAIYQPSQPSFPLSRQPYHHYTPKSHRNSTKPAPSQHQAHTLWHCTDTALTLKLTIDTQSRQLILDIRNYSHLSRIRPSVRAPVRLVLTHAL</sequence>
<gene>
    <name evidence="2" type="ORF">AOQ84DRAFT_164625</name>
</gene>
<proteinExistence type="predicted"/>
<reference evidence="2 3" key="1">
    <citation type="journal article" date="2016" name="Nat. Commun.">
        <title>Ectomycorrhizal ecology is imprinted in the genome of the dominant symbiotic fungus Cenococcum geophilum.</title>
        <authorList>
            <consortium name="DOE Joint Genome Institute"/>
            <person name="Peter M."/>
            <person name="Kohler A."/>
            <person name="Ohm R.A."/>
            <person name="Kuo A."/>
            <person name="Krutzmann J."/>
            <person name="Morin E."/>
            <person name="Arend M."/>
            <person name="Barry K.W."/>
            <person name="Binder M."/>
            <person name="Choi C."/>
            <person name="Clum A."/>
            <person name="Copeland A."/>
            <person name="Grisel N."/>
            <person name="Haridas S."/>
            <person name="Kipfer T."/>
            <person name="LaButti K."/>
            <person name="Lindquist E."/>
            <person name="Lipzen A."/>
            <person name="Maire R."/>
            <person name="Meier B."/>
            <person name="Mihaltcheva S."/>
            <person name="Molinier V."/>
            <person name="Murat C."/>
            <person name="Poggeler S."/>
            <person name="Quandt C.A."/>
            <person name="Sperisen C."/>
            <person name="Tritt A."/>
            <person name="Tisserant E."/>
            <person name="Crous P.W."/>
            <person name="Henrissat B."/>
            <person name="Nehls U."/>
            <person name="Egli S."/>
            <person name="Spatafora J.W."/>
            <person name="Grigoriev I.V."/>
            <person name="Martin F.M."/>
        </authorList>
    </citation>
    <scope>NUCLEOTIDE SEQUENCE [LARGE SCALE GENOMIC DNA]</scope>
    <source>
        <strain evidence="2 3">CBS 207.34</strain>
    </source>
</reference>